<keyword evidence="2" id="KW-1185">Reference proteome</keyword>
<proteinExistence type="predicted"/>
<accession>A0ABW5UUS4</accession>
<reference evidence="2" key="1">
    <citation type="journal article" date="2019" name="Int. J. Syst. Evol. Microbiol.">
        <title>The Global Catalogue of Microorganisms (GCM) 10K type strain sequencing project: providing services to taxonomists for standard genome sequencing and annotation.</title>
        <authorList>
            <consortium name="The Broad Institute Genomics Platform"/>
            <consortium name="The Broad Institute Genome Sequencing Center for Infectious Disease"/>
            <person name="Wu L."/>
            <person name="Ma J."/>
        </authorList>
    </citation>
    <scope>NUCLEOTIDE SEQUENCE [LARGE SCALE GENOMIC DNA]</scope>
    <source>
        <strain evidence="2">TISTR 1906</strain>
    </source>
</reference>
<name>A0ABW5UUS4_9BURK</name>
<gene>
    <name evidence="1" type="ORF">ACFSW6_21335</name>
</gene>
<organism evidence="1 2">
    <name type="scientific">Comamonas terrae</name>
    <dbReference type="NCBI Taxonomy" id="673548"/>
    <lineage>
        <taxon>Bacteria</taxon>
        <taxon>Pseudomonadati</taxon>
        <taxon>Pseudomonadota</taxon>
        <taxon>Betaproteobacteria</taxon>
        <taxon>Burkholderiales</taxon>
        <taxon>Comamonadaceae</taxon>
        <taxon>Comamonas</taxon>
    </lineage>
</organism>
<comment type="caution">
    <text evidence="1">The sequence shown here is derived from an EMBL/GenBank/DDBJ whole genome shotgun (WGS) entry which is preliminary data.</text>
</comment>
<dbReference type="Proteomes" id="UP001597463">
    <property type="component" value="Unassembled WGS sequence"/>
</dbReference>
<protein>
    <submittedName>
        <fullName evidence="1">Uncharacterized protein</fullName>
    </submittedName>
</protein>
<sequence length="72" mass="8540">MQIANYRAPVYEPTVDELETLKKLEMGEEVSLWSAAREHLSRRLLERGLVAQDVDKHWHITEQGRELIRRKL</sequence>
<dbReference type="RefSeq" id="WP_066476714.1">
    <property type="nucleotide sequence ID" value="NZ_BCNT01000006.1"/>
</dbReference>
<evidence type="ECO:0000313" key="2">
    <source>
        <dbReference type="Proteomes" id="UP001597463"/>
    </source>
</evidence>
<evidence type="ECO:0000313" key="1">
    <source>
        <dbReference type="EMBL" id="MFD2756624.1"/>
    </source>
</evidence>
<dbReference type="EMBL" id="JBHUMV010000013">
    <property type="protein sequence ID" value="MFD2756624.1"/>
    <property type="molecule type" value="Genomic_DNA"/>
</dbReference>